<evidence type="ECO:0000313" key="2">
    <source>
        <dbReference type="EMBL" id="MBB6372180.1"/>
    </source>
</evidence>
<keyword evidence="1" id="KW-1133">Transmembrane helix</keyword>
<dbReference type="Proteomes" id="UP000589738">
    <property type="component" value="Unassembled WGS sequence"/>
</dbReference>
<comment type="caution">
    <text evidence="2">The sequence shown here is derived from an EMBL/GenBank/DDBJ whole genome shotgun (WGS) entry which is preliminary data.</text>
</comment>
<proteinExistence type="predicted"/>
<feature type="transmembrane region" description="Helical" evidence="1">
    <location>
        <begin position="6"/>
        <end position="25"/>
    </location>
</feature>
<dbReference type="EMBL" id="JACHLC010000004">
    <property type="protein sequence ID" value="MBB6372180.1"/>
    <property type="molecule type" value="Genomic_DNA"/>
</dbReference>
<name>A0A841NG16_9FLAO</name>
<organism evidence="2 3">
    <name type="scientific">Chryseobacterium shigense</name>
    <dbReference type="NCBI Taxonomy" id="297244"/>
    <lineage>
        <taxon>Bacteria</taxon>
        <taxon>Pseudomonadati</taxon>
        <taxon>Bacteroidota</taxon>
        <taxon>Flavobacteriia</taxon>
        <taxon>Flavobacteriales</taxon>
        <taxon>Weeksellaceae</taxon>
        <taxon>Chryseobacterium group</taxon>
        <taxon>Chryseobacterium</taxon>
    </lineage>
</organism>
<accession>A0A841NG16</accession>
<feature type="transmembrane region" description="Helical" evidence="1">
    <location>
        <begin position="32"/>
        <end position="54"/>
    </location>
</feature>
<evidence type="ECO:0000256" key="1">
    <source>
        <dbReference type="SAM" id="Phobius"/>
    </source>
</evidence>
<protein>
    <submittedName>
        <fullName evidence="2">Peptidoglycan/LPS O-acetylase OafA/YrhL</fullName>
    </submittedName>
</protein>
<keyword evidence="1" id="KW-0812">Transmembrane</keyword>
<keyword evidence="3" id="KW-1185">Reference proteome</keyword>
<sequence length="113" mass="13662">MSNPALILSGNFVLLVFSSKSLYFVKLLEKKFLYIIGGMCYSIYMLHQKIIYYISPLFSKLFFNNYLLDFYLKLFIALFVVLIISALFFVFVERPTMKREWWKYKNLKKLFFE</sequence>
<feature type="transmembrane region" description="Helical" evidence="1">
    <location>
        <begin position="74"/>
        <end position="92"/>
    </location>
</feature>
<dbReference type="AlphaFoldDB" id="A0A841NG16"/>
<reference evidence="2 3" key="1">
    <citation type="submission" date="2020-08" db="EMBL/GenBank/DDBJ databases">
        <title>Functional genomics of gut bacteria from endangered species of beetles.</title>
        <authorList>
            <person name="Carlos-Shanley C."/>
        </authorList>
    </citation>
    <scope>NUCLEOTIDE SEQUENCE [LARGE SCALE GENOMIC DNA]</scope>
    <source>
        <strain evidence="2 3">S00136</strain>
    </source>
</reference>
<evidence type="ECO:0000313" key="3">
    <source>
        <dbReference type="Proteomes" id="UP000589738"/>
    </source>
</evidence>
<keyword evidence="1" id="KW-0472">Membrane</keyword>
<gene>
    <name evidence="2" type="ORF">HNP36_003269</name>
</gene>